<accession>A0A1B6CYI6</accession>
<evidence type="ECO:0000259" key="5">
    <source>
        <dbReference type="PROSITE" id="PS50089"/>
    </source>
</evidence>
<dbReference type="PROSITE" id="PS50089">
    <property type="entry name" value="ZF_RING_2"/>
    <property type="match status" value="1"/>
</dbReference>
<dbReference type="UniPathway" id="UPA00143"/>
<dbReference type="GO" id="GO:0031624">
    <property type="term" value="F:ubiquitin conjugating enzyme binding"/>
    <property type="evidence" value="ECO:0007669"/>
    <property type="project" value="TreeGrafter"/>
</dbReference>
<dbReference type="Gene3D" id="3.30.40.10">
    <property type="entry name" value="Zinc/RING finger domain, C3HC4 (zinc finger)"/>
    <property type="match status" value="2"/>
</dbReference>
<organism evidence="6">
    <name type="scientific">Clastoptera arizonana</name>
    <name type="common">Arizona spittle bug</name>
    <dbReference type="NCBI Taxonomy" id="38151"/>
    <lineage>
        <taxon>Eukaryota</taxon>
        <taxon>Metazoa</taxon>
        <taxon>Ecdysozoa</taxon>
        <taxon>Arthropoda</taxon>
        <taxon>Hexapoda</taxon>
        <taxon>Insecta</taxon>
        <taxon>Pterygota</taxon>
        <taxon>Neoptera</taxon>
        <taxon>Paraneoptera</taxon>
        <taxon>Hemiptera</taxon>
        <taxon>Auchenorrhyncha</taxon>
        <taxon>Cercopoidea</taxon>
        <taxon>Clastopteridae</taxon>
        <taxon>Clastoptera</taxon>
    </lineage>
</organism>
<evidence type="ECO:0000256" key="1">
    <source>
        <dbReference type="ARBA" id="ARBA00022723"/>
    </source>
</evidence>
<evidence type="ECO:0000256" key="2">
    <source>
        <dbReference type="ARBA" id="ARBA00022771"/>
    </source>
</evidence>
<dbReference type="GO" id="GO:0008270">
    <property type="term" value="F:zinc ion binding"/>
    <property type="evidence" value="ECO:0007669"/>
    <property type="project" value="UniProtKB-KW"/>
</dbReference>
<name>A0A1B6CYI6_9HEMI</name>
<reference evidence="6" key="1">
    <citation type="submission" date="2015-12" db="EMBL/GenBank/DDBJ databases">
        <title>De novo transcriptome assembly of four potential Pierce s Disease insect vectors from Arizona vineyards.</title>
        <authorList>
            <person name="Tassone E.E."/>
        </authorList>
    </citation>
    <scope>NUCLEOTIDE SEQUENCE</scope>
</reference>
<keyword evidence="1" id="KW-0479">Metal-binding</keyword>
<keyword evidence="2 4" id="KW-0863">Zinc-finger</keyword>
<dbReference type="AlphaFoldDB" id="A0A1B6CYI6"/>
<keyword evidence="3" id="KW-0862">Zinc</keyword>
<dbReference type="InterPro" id="IPR001841">
    <property type="entry name" value="Znf_RING"/>
</dbReference>
<dbReference type="EMBL" id="GEDC01018975">
    <property type="protein sequence ID" value="JAS18323.1"/>
    <property type="molecule type" value="Transcribed_RNA"/>
</dbReference>
<dbReference type="InterPro" id="IPR049548">
    <property type="entry name" value="Sina-like_RING"/>
</dbReference>
<evidence type="ECO:0000256" key="4">
    <source>
        <dbReference type="PROSITE-ProRule" id="PRU00175"/>
    </source>
</evidence>
<gene>
    <name evidence="6" type="ORF">g.28492</name>
</gene>
<dbReference type="GO" id="GO:0061630">
    <property type="term" value="F:ubiquitin protein ligase activity"/>
    <property type="evidence" value="ECO:0007669"/>
    <property type="project" value="TreeGrafter"/>
</dbReference>
<dbReference type="PANTHER" id="PTHR45877">
    <property type="entry name" value="E3 UBIQUITIN-PROTEIN LIGASE SIAH2"/>
    <property type="match status" value="1"/>
</dbReference>
<dbReference type="Pfam" id="PF21361">
    <property type="entry name" value="Sina_ZnF"/>
    <property type="match status" value="1"/>
</dbReference>
<proteinExistence type="predicted"/>
<feature type="domain" description="RING-type" evidence="5">
    <location>
        <begin position="22"/>
        <end position="57"/>
    </location>
</feature>
<evidence type="ECO:0000313" key="6">
    <source>
        <dbReference type="EMBL" id="JAS18323.1"/>
    </source>
</evidence>
<dbReference type="GO" id="GO:0043161">
    <property type="term" value="P:proteasome-mediated ubiquitin-dependent protein catabolic process"/>
    <property type="evidence" value="ECO:0007669"/>
    <property type="project" value="TreeGrafter"/>
</dbReference>
<dbReference type="GO" id="GO:0016567">
    <property type="term" value="P:protein ubiquitination"/>
    <property type="evidence" value="ECO:0007669"/>
    <property type="project" value="UniProtKB-UniPathway"/>
</dbReference>
<dbReference type="Pfam" id="PF21362">
    <property type="entry name" value="Sina_RING"/>
    <property type="match status" value="1"/>
</dbReference>
<dbReference type="InterPro" id="IPR013083">
    <property type="entry name" value="Znf_RING/FYVE/PHD"/>
</dbReference>
<protein>
    <recommendedName>
        <fullName evidence="5">RING-type domain-containing protein</fullName>
    </recommendedName>
</protein>
<dbReference type="SUPFAM" id="SSF49599">
    <property type="entry name" value="TRAF domain-like"/>
    <property type="match status" value="2"/>
</dbReference>
<dbReference type="SUPFAM" id="SSF57850">
    <property type="entry name" value="RING/U-box"/>
    <property type="match status" value="1"/>
</dbReference>
<sequence length="519" mass="59991">MDKLTLTDTIKALTAMERTLECAVCLGTLKPPLVMCTNNHCVCSSCGEDLKECPTCRTEMASNVRYPIAFNNILNEIPRKCDFSEHCKQFMLGPELKEHRKICPYRLIACKIVSCSWEGPFQSLLEHVKTEHQESVVENKVSSVTFSDFSVNEAYYCVKLVFYKDFLFWMYTKNDPTKGKYKAIVIHIPQGVQAFKCEIKFSSEFINFTYMFKVLSEDVDIDESFPIGKILSISSDELSPFLDDNKQLSYRINIIDITPKIKPKTEHPENENTNILLNMLQRIENKTLCQFCKNTFLPPLRLCHNYHIYCKNCEATTCSLCNNSDLVSYLDIKQKCRHSNECEEVLEKVALEKHERICKYRTVLCQIIGCSEKVQLINLCDHIKTTHSTYSIFDEDDSVLWHDFDLNTDSYFVEFVNGTDSLYWFVTKHDVKKSKLFLFFISLPLVDNLSMYSTIFFPNSCSNDEHTYTQPVFDENTNINDVFAKENCMAIASKDLSPYINSDEGGLECSYTIFDKNKQ</sequence>
<evidence type="ECO:0000256" key="3">
    <source>
        <dbReference type="ARBA" id="ARBA00022833"/>
    </source>
</evidence>
<dbReference type="InterPro" id="IPR004162">
    <property type="entry name" value="SINA-like_animal"/>
</dbReference>
<dbReference type="PANTHER" id="PTHR45877:SF2">
    <property type="entry name" value="E3 UBIQUITIN-PROTEIN LIGASE SINA-RELATED"/>
    <property type="match status" value="1"/>
</dbReference>
<dbReference type="GO" id="GO:0005737">
    <property type="term" value="C:cytoplasm"/>
    <property type="evidence" value="ECO:0007669"/>
    <property type="project" value="TreeGrafter"/>
</dbReference>